<comment type="caution">
    <text evidence="1">The sequence shown here is derived from an EMBL/GenBank/DDBJ whole genome shotgun (WGS) entry which is preliminary data.</text>
</comment>
<evidence type="ECO:0000313" key="2">
    <source>
        <dbReference type="Proteomes" id="UP000583266"/>
    </source>
</evidence>
<dbReference type="Proteomes" id="UP000583266">
    <property type="component" value="Unassembled WGS sequence"/>
</dbReference>
<keyword evidence="2" id="KW-1185">Reference proteome</keyword>
<gene>
    <name evidence="1" type="ORF">HHL17_24555</name>
</gene>
<proteinExistence type="predicted"/>
<dbReference type="AlphaFoldDB" id="A0A848GSB0"/>
<sequence>MPHEITAIILKGPVNTDQIVHFDLEAVPLTAELTLFHFNNYYMAYWEHIMGAKGYLDILKQEVSPNYQIGKIFVSPISKVVAEIMKRISKTEDPLYAIIITDYFGGIGGQWANVFRGEVNQDINIKWINEALRLLGVKAAPELDEFDTVGLTKIRVGPEYLFKYTDLCDEHGL</sequence>
<accession>A0A848GSB0</accession>
<name>A0A848GSB0_9BACT</name>
<dbReference type="RefSeq" id="WP_169227493.1">
    <property type="nucleotide sequence ID" value="NZ_JABBGC010000003.1"/>
</dbReference>
<organism evidence="1 2">
    <name type="scientific">Chitinophaga fulva</name>
    <dbReference type="NCBI Taxonomy" id="2728842"/>
    <lineage>
        <taxon>Bacteria</taxon>
        <taxon>Pseudomonadati</taxon>
        <taxon>Bacteroidota</taxon>
        <taxon>Chitinophagia</taxon>
        <taxon>Chitinophagales</taxon>
        <taxon>Chitinophagaceae</taxon>
        <taxon>Chitinophaga</taxon>
    </lineage>
</organism>
<evidence type="ECO:0000313" key="1">
    <source>
        <dbReference type="EMBL" id="NML40391.1"/>
    </source>
</evidence>
<protein>
    <submittedName>
        <fullName evidence="1">Uncharacterized protein</fullName>
    </submittedName>
</protein>
<reference evidence="1 2" key="1">
    <citation type="submission" date="2020-04" db="EMBL/GenBank/DDBJ databases">
        <title>Chitinophaga sp. G-6-1-13 sp. nov., isolated from soil.</title>
        <authorList>
            <person name="Dahal R.H."/>
            <person name="Chaudhary D.K."/>
        </authorList>
    </citation>
    <scope>NUCLEOTIDE SEQUENCE [LARGE SCALE GENOMIC DNA]</scope>
    <source>
        <strain evidence="1 2">G-6-1-13</strain>
    </source>
</reference>
<dbReference type="EMBL" id="JABBGC010000003">
    <property type="protein sequence ID" value="NML40391.1"/>
    <property type="molecule type" value="Genomic_DNA"/>
</dbReference>